<organism evidence="2">
    <name type="scientific">candidate division WOR-3 bacterium</name>
    <dbReference type="NCBI Taxonomy" id="2052148"/>
    <lineage>
        <taxon>Bacteria</taxon>
        <taxon>Bacteria division WOR-3</taxon>
    </lineage>
</organism>
<gene>
    <name evidence="2" type="ORF">ENS41_04745</name>
</gene>
<dbReference type="InterPro" id="IPR026444">
    <property type="entry name" value="Secre_tail"/>
</dbReference>
<dbReference type="NCBIfam" id="TIGR04183">
    <property type="entry name" value="Por_Secre_tail"/>
    <property type="match status" value="1"/>
</dbReference>
<sequence length="867" mass="96724">MSLISRRLLAGLLFVSAAFASRPWTEEEFRRFELRPEPRWLPRPESLIPGPRRFNYLERVKLDCDFVARYQVADSNSPNFGGIIEAEHMPAVIETDNTQEAIWIWSRWFELTGRDDYRENIRRAWVYVLRHPAWREHSAPEYIWYSVWNCGLGFMAESKYRAAYGDSTFRSYADSCRRFFLANPLANLTTLDFMVTAQSSGMAYDYAVEMNDAVLRDSALARGNRVRREIESAPRSRLTRQNWAMCGGTMFWGVAHTFCLADTAAGRYWLETYVDSLPGFYPSGSWNCSHNIWLANAYRSAAELTGSRTCRLMHQYLTDTLLMRDTDRDGGIPATWTDPNTQDQTWVSTYLDFMGMDALVSPLFDTDVSALEFVSPHPQGIYVVGETIPVLVPLANAGRLDAADVLFSVEGSGHRDSVALPLLNFLAIDTLAFAPFVPTAPGLCSLDAVTATTGDANPLNDTSHIVFRVRDLYEVAGRLADTNTQQGIRARIKVFLAGAQSPWDSLDTDSSGIFSFRVIDTTVRITVEPEVPYFRRTWQITIQRDTTLLLLTPTAELMLVNNDSAGAFSGYYTSTLDSLGRTWCLWKRWADGQVPWHLFDRLRTPTLVWFTGNRRVGTVPPADRESLMQRAPVNLLLTGQNVAEDLDSTRFLADLCGVQFDSSGWAGFFAFGNRQDSLGMLIPGFSTAGGDGANNQTSRDILKPLRNGASILAVYDSVSHRGAAIRRLDVNTGTKVITLGFGFESVNRPGSRPGFFTRVQLMELMLAWFGLATGIEEQLPQLLTRSSAFAWPNPFTDRLSIALGTGHPTPSQRQLAISVADVSGRIVRNQHVGSYCSTISGLGPLPPGVYYVRISGRGGVLRVVKAR</sequence>
<accession>A0A7C4CB67</accession>
<reference evidence="2" key="1">
    <citation type="journal article" date="2020" name="mSystems">
        <title>Genome- and Community-Level Interaction Insights into Carbon Utilization and Element Cycling Functions of Hydrothermarchaeota in Hydrothermal Sediment.</title>
        <authorList>
            <person name="Zhou Z."/>
            <person name="Liu Y."/>
            <person name="Xu W."/>
            <person name="Pan J."/>
            <person name="Luo Z.H."/>
            <person name="Li M."/>
        </authorList>
    </citation>
    <scope>NUCLEOTIDE SEQUENCE [LARGE SCALE GENOMIC DNA]</scope>
    <source>
        <strain evidence="2">SpSt-488</strain>
    </source>
</reference>
<comment type="caution">
    <text evidence="2">The sequence shown here is derived from an EMBL/GenBank/DDBJ whole genome shotgun (WGS) entry which is preliminary data.</text>
</comment>
<proteinExistence type="predicted"/>
<keyword evidence="1" id="KW-0732">Signal</keyword>
<dbReference type="EMBL" id="DSUT01000096">
    <property type="protein sequence ID" value="HGK28245.1"/>
    <property type="molecule type" value="Genomic_DNA"/>
</dbReference>
<feature type="signal peptide" evidence="1">
    <location>
        <begin position="1"/>
        <end position="20"/>
    </location>
</feature>
<dbReference type="AlphaFoldDB" id="A0A7C4CB67"/>
<feature type="chain" id="PRO_5028258208" evidence="1">
    <location>
        <begin position="21"/>
        <end position="867"/>
    </location>
</feature>
<protein>
    <submittedName>
        <fullName evidence="2">T9SS type A sorting domain-containing protein</fullName>
    </submittedName>
</protein>
<name>A0A7C4CB67_UNCW3</name>
<evidence type="ECO:0000256" key="1">
    <source>
        <dbReference type="SAM" id="SignalP"/>
    </source>
</evidence>
<evidence type="ECO:0000313" key="2">
    <source>
        <dbReference type="EMBL" id="HGK28245.1"/>
    </source>
</evidence>